<gene>
    <name evidence="1" type="ORF">J2S10_003385</name>
</gene>
<proteinExistence type="predicted"/>
<keyword evidence="2" id="KW-1185">Reference proteome</keyword>
<name>A0ABT9XZ55_9BACI</name>
<evidence type="ECO:0000313" key="2">
    <source>
        <dbReference type="Proteomes" id="UP001224122"/>
    </source>
</evidence>
<dbReference type="EMBL" id="JAUSTW010000005">
    <property type="protein sequence ID" value="MDQ0200202.1"/>
    <property type="molecule type" value="Genomic_DNA"/>
</dbReference>
<organism evidence="1 2">
    <name type="scientific">Neobacillus ginsengisoli</name>
    <dbReference type="NCBI Taxonomy" id="904295"/>
    <lineage>
        <taxon>Bacteria</taxon>
        <taxon>Bacillati</taxon>
        <taxon>Bacillota</taxon>
        <taxon>Bacilli</taxon>
        <taxon>Bacillales</taxon>
        <taxon>Bacillaceae</taxon>
        <taxon>Neobacillus</taxon>
    </lineage>
</organism>
<evidence type="ECO:0008006" key="3">
    <source>
        <dbReference type="Google" id="ProtNLM"/>
    </source>
</evidence>
<comment type="caution">
    <text evidence="1">The sequence shown here is derived from an EMBL/GenBank/DDBJ whole genome shotgun (WGS) entry which is preliminary data.</text>
</comment>
<evidence type="ECO:0000313" key="1">
    <source>
        <dbReference type="EMBL" id="MDQ0200202.1"/>
    </source>
</evidence>
<reference evidence="1 2" key="1">
    <citation type="submission" date="2023-07" db="EMBL/GenBank/DDBJ databases">
        <title>Genomic Encyclopedia of Type Strains, Phase IV (KMG-IV): sequencing the most valuable type-strain genomes for metagenomic binning, comparative biology and taxonomic classification.</title>
        <authorList>
            <person name="Goeker M."/>
        </authorList>
    </citation>
    <scope>NUCLEOTIDE SEQUENCE [LARGE SCALE GENOMIC DNA]</scope>
    <source>
        <strain evidence="1 2">DSM 27594</strain>
    </source>
</reference>
<protein>
    <recommendedName>
        <fullName evidence="3">Transposase</fullName>
    </recommendedName>
</protein>
<sequence>MKELNKLQEKDLYKPVQRYFLREDYMVYGE</sequence>
<dbReference type="Proteomes" id="UP001224122">
    <property type="component" value="Unassembled WGS sequence"/>
</dbReference>
<accession>A0ABT9XZ55</accession>